<feature type="compositionally biased region" description="Basic and acidic residues" evidence="1">
    <location>
        <begin position="430"/>
        <end position="442"/>
    </location>
</feature>
<feature type="compositionally biased region" description="Polar residues" evidence="1">
    <location>
        <begin position="95"/>
        <end position="129"/>
    </location>
</feature>
<feature type="compositionally biased region" description="Low complexity" evidence="1">
    <location>
        <begin position="209"/>
        <end position="221"/>
    </location>
</feature>
<evidence type="ECO:0000313" key="3">
    <source>
        <dbReference type="Proteomes" id="UP000762676"/>
    </source>
</evidence>
<gene>
    <name evidence="2" type="ORF">ElyMa_004950300</name>
</gene>
<feature type="region of interest" description="Disordered" evidence="1">
    <location>
        <begin position="387"/>
        <end position="442"/>
    </location>
</feature>
<feature type="compositionally biased region" description="Basic and acidic residues" evidence="1">
    <location>
        <begin position="177"/>
        <end position="197"/>
    </location>
</feature>
<feature type="compositionally biased region" description="Basic residues" evidence="1">
    <location>
        <begin position="134"/>
        <end position="143"/>
    </location>
</feature>
<keyword evidence="3" id="KW-1185">Reference proteome</keyword>
<organism evidence="2 3">
    <name type="scientific">Elysia marginata</name>
    <dbReference type="NCBI Taxonomy" id="1093978"/>
    <lineage>
        <taxon>Eukaryota</taxon>
        <taxon>Metazoa</taxon>
        <taxon>Spiralia</taxon>
        <taxon>Lophotrochozoa</taxon>
        <taxon>Mollusca</taxon>
        <taxon>Gastropoda</taxon>
        <taxon>Heterobranchia</taxon>
        <taxon>Euthyneura</taxon>
        <taxon>Panpulmonata</taxon>
        <taxon>Sacoglossa</taxon>
        <taxon>Placobranchoidea</taxon>
        <taxon>Plakobranchidae</taxon>
        <taxon>Elysia</taxon>
    </lineage>
</organism>
<accession>A0AAV4J5C2</accession>
<feature type="region of interest" description="Disordered" evidence="1">
    <location>
        <begin position="95"/>
        <end position="239"/>
    </location>
</feature>
<feature type="compositionally biased region" description="Polar residues" evidence="1">
    <location>
        <begin position="387"/>
        <end position="412"/>
    </location>
</feature>
<feature type="compositionally biased region" description="Polar residues" evidence="1">
    <location>
        <begin position="229"/>
        <end position="239"/>
    </location>
</feature>
<evidence type="ECO:0000313" key="2">
    <source>
        <dbReference type="EMBL" id="GFS16152.1"/>
    </source>
</evidence>
<reference evidence="2 3" key="1">
    <citation type="journal article" date="2021" name="Elife">
        <title>Chloroplast acquisition without the gene transfer in kleptoplastic sea slugs, Plakobranchus ocellatus.</title>
        <authorList>
            <person name="Maeda T."/>
            <person name="Takahashi S."/>
            <person name="Yoshida T."/>
            <person name="Shimamura S."/>
            <person name="Takaki Y."/>
            <person name="Nagai Y."/>
            <person name="Toyoda A."/>
            <person name="Suzuki Y."/>
            <person name="Arimoto A."/>
            <person name="Ishii H."/>
            <person name="Satoh N."/>
            <person name="Nishiyama T."/>
            <person name="Hasebe M."/>
            <person name="Maruyama T."/>
            <person name="Minagawa J."/>
            <person name="Obokata J."/>
            <person name="Shigenobu S."/>
        </authorList>
    </citation>
    <scope>NUCLEOTIDE SEQUENCE [LARGE SCALE GENOMIC DNA]</scope>
</reference>
<dbReference type="EMBL" id="BMAT01009906">
    <property type="protein sequence ID" value="GFS16152.1"/>
    <property type="molecule type" value="Genomic_DNA"/>
</dbReference>
<feature type="compositionally biased region" description="Acidic residues" evidence="1">
    <location>
        <begin position="198"/>
        <end position="208"/>
    </location>
</feature>
<dbReference type="Proteomes" id="UP000762676">
    <property type="component" value="Unassembled WGS sequence"/>
</dbReference>
<protein>
    <submittedName>
        <fullName evidence="2">Uncharacterized protein</fullName>
    </submittedName>
</protein>
<comment type="caution">
    <text evidence="2">The sequence shown here is derived from an EMBL/GenBank/DDBJ whole genome shotgun (WGS) entry which is preliminary data.</text>
</comment>
<name>A0AAV4J5C2_9GAST</name>
<dbReference type="AlphaFoldDB" id="A0AAV4J5C2"/>
<evidence type="ECO:0000256" key="1">
    <source>
        <dbReference type="SAM" id="MobiDB-lite"/>
    </source>
</evidence>
<sequence length="515" mass="58000">MAKRLSSLSQVLDRGKLLRIDHSDVYLTNERLDEELNFDLDCILYKKCRQRIAIDSEISELRRACRPKTSAFSRTRSSTMATQPGEPGVIARAYSTTSTRPRASTVATVGRLSSTSGQKAELRSQSGSEPNKKCTNRFPHKRSTKDVCPTMESSVEPVSHNYNGQYRGGVSGVRFYTPKDGKDLRSKTPDIMEKDDSVCSDDFSDSTEDTSSSLLNDLNGGSHKRDNVLLSNNSSRSQNADDLAFTENNHKDNFFKGKQKNNTGLIEHSIGELKEKSSKSKLSRGKTELKMNLAILKLDSVPFQWFTTVVQPRDSLVGRRPRTANVSGFLEPEKRLNMIPGKGKTHNLRKTNISNLGQSKQQTYHISQRPQTSIGIVTTSPLSSSGLFNQSHQHCAPQSETNQSQRPVQQEFYQERETGKHLTRSSSFFERSRPKGDHRENRRQLVEQAQSEAGETDFCSEKLQDDLKKQLEDNATEKCNLDLKVKVFLHSLEQMKKQCESKDILSRLVKGVSLE</sequence>
<proteinExistence type="predicted"/>